<evidence type="ECO:0000313" key="1">
    <source>
        <dbReference type="EMBL" id="PSB37949.1"/>
    </source>
</evidence>
<accession>A0ABX5F8S1</accession>
<reference evidence="1 2" key="1">
    <citation type="submission" date="2018-03" db="EMBL/GenBank/DDBJ databases">
        <title>The ancient ancestry and fast evolution of plastids.</title>
        <authorList>
            <person name="Moore K.R."/>
            <person name="Magnabosco C."/>
            <person name="Momper L."/>
            <person name="Gold D.A."/>
            <person name="Bosak T."/>
            <person name="Fournier G.P."/>
        </authorList>
    </citation>
    <scope>NUCLEOTIDE SEQUENCE [LARGE SCALE GENOMIC DNA]</scope>
    <source>
        <strain evidence="1 2">CCALA 015</strain>
    </source>
</reference>
<dbReference type="Proteomes" id="UP000238218">
    <property type="component" value="Unassembled WGS sequence"/>
</dbReference>
<organism evidence="1 2">
    <name type="scientific">Aphanothece cf. minutissima CCALA 015</name>
    <dbReference type="NCBI Taxonomy" id="2107695"/>
    <lineage>
        <taxon>Bacteria</taxon>
        <taxon>Bacillati</taxon>
        <taxon>Cyanobacteriota</taxon>
        <taxon>Cyanophyceae</taxon>
        <taxon>Oscillatoriophycideae</taxon>
        <taxon>Chroococcales</taxon>
        <taxon>Aphanothecaceae</taxon>
        <taxon>Aphanothece</taxon>
    </lineage>
</organism>
<keyword evidence="2" id="KW-1185">Reference proteome</keyword>
<name>A0ABX5F8S1_9CHRO</name>
<gene>
    <name evidence="1" type="ORF">C7B81_07580</name>
</gene>
<dbReference type="RefSeq" id="WP_106220662.1">
    <property type="nucleotide sequence ID" value="NZ_PVWP01000004.1"/>
</dbReference>
<dbReference type="EMBL" id="PVWP01000004">
    <property type="protein sequence ID" value="PSB37949.1"/>
    <property type="molecule type" value="Genomic_DNA"/>
</dbReference>
<sequence length="337" mass="38020">MAQRAWGLHRWLGLQRRKWRLSLPAAAPSFRLSRWYGRTGNNIQQLIVVIAHAEAFRGSVQVDKDFIQSGPLRNIVNAFSLDFRVDSAAAARTHLSGLFFHYMEYGFSRSDHRRMAFANGDKPRRDSVLGRQYIRRQAHRIARAHLAPHILRPPPGTFSEAQLESTLVIHLRGGDVANLTNPYYITNPLHFYRELRQRHRRAIIVTEPGSSHPLLEAVLSLFADHDVVTGSVEDDFQLLRHATHLATSGVGTFAVAAALLSERLRRFHCTDVFLIEHLNPRMLDADRVTVEMLRLPGYVKAWRRSSDRLKLLLHWRPPTAAGAGPGISAVPGAGDPP</sequence>
<protein>
    <submittedName>
        <fullName evidence="1">Uncharacterized protein</fullName>
    </submittedName>
</protein>
<proteinExistence type="predicted"/>
<evidence type="ECO:0000313" key="2">
    <source>
        <dbReference type="Proteomes" id="UP000238218"/>
    </source>
</evidence>
<comment type="caution">
    <text evidence="1">The sequence shown here is derived from an EMBL/GenBank/DDBJ whole genome shotgun (WGS) entry which is preliminary data.</text>
</comment>